<evidence type="ECO:0000256" key="4">
    <source>
        <dbReference type="ARBA" id="ARBA00022989"/>
    </source>
</evidence>
<name>A0A813XNA2_9BILA</name>
<gene>
    <name evidence="9" type="ORF">JXQ802_LOCUS29847</name>
    <name evidence="8" type="ORF">PYM288_LOCUS8110</name>
</gene>
<sequence>MHTNMNNLDGIKTDIYYLPTSPIRPIPPPAYPMQSPSSSPCAIVLPLQPSIYPSLSFDSTKTSEPYQGVIVPDDCIPLQAIHIRDYMIWSIANIVLGLMFGLIAVMLSIRTRKLKQQGDIEGQIASWKIRIALEEKQLQGYKSIMIIQPDQIDKNDHFWKNNEYGIIPSLRIQDITLNGVLPVLLFLETSIPSLLPESSLELKGHVLERAFESLEFQRVCSEDLISYFLSFDNFNTSFIDTNLREKREKKLFSELIRWNDYITQVNPVNYIAHTSFTLADILFFPELALAVQFGLSLDYFSSLNIYYETLSKRPSIYKTWPYHWLHTNIKYDWLSNINQFAMFNTKQQKLIESTSHKSIDQDKNENIELLSQSSEKMKSLDDKTDEL</sequence>
<dbReference type="SUPFAM" id="SSF47616">
    <property type="entry name" value="GST C-terminal domain-like"/>
    <property type="match status" value="1"/>
</dbReference>
<dbReference type="Proteomes" id="UP000663854">
    <property type="component" value="Unassembled WGS sequence"/>
</dbReference>
<dbReference type="Pfam" id="PF04505">
    <property type="entry name" value="CD225"/>
    <property type="match status" value="1"/>
</dbReference>
<dbReference type="Proteomes" id="UP000663870">
    <property type="component" value="Unassembled WGS sequence"/>
</dbReference>
<evidence type="ECO:0000313" key="9">
    <source>
        <dbReference type="EMBL" id="CAF1307774.1"/>
    </source>
</evidence>
<evidence type="ECO:0000256" key="1">
    <source>
        <dbReference type="ARBA" id="ARBA00004370"/>
    </source>
</evidence>
<keyword evidence="4 7" id="KW-1133">Transmembrane helix</keyword>
<keyword evidence="3 7" id="KW-0812">Transmembrane</keyword>
<dbReference type="Gene3D" id="1.20.1050.10">
    <property type="match status" value="1"/>
</dbReference>
<protein>
    <recommendedName>
        <fullName evidence="12">GST C-terminal domain-containing protein</fullName>
    </recommendedName>
</protein>
<proteinExistence type="inferred from homology"/>
<keyword evidence="5 7" id="KW-0472">Membrane</keyword>
<comment type="subcellular location">
    <subcellularLocation>
        <location evidence="1">Membrane</location>
    </subcellularLocation>
</comment>
<comment type="caution">
    <text evidence="8">The sequence shown here is derived from an EMBL/GenBank/DDBJ whole genome shotgun (WGS) entry which is preliminary data.</text>
</comment>
<dbReference type="EMBL" id="CAJNOL010001187">
    <property type="protein sequence ID" value="CAF1307774.1"/>
    <property type="molecule type" value="Genomic_DNA"/>
</dbReference>
<dbReference type="AlphaFoldDB" id="A0A813XNA2"/>
<dbReference type="PANTHER" id="PTHR44051">
    <property type="entry name" value="GLUTATHIONE S-TRANSFERASE-RELATED"/>
    <property type="match status" value="1"/>
</dbReference>
<feature type="region of interest" description="Disordered" evidence="6">
    <location>
        <begin position="362"/>
        <end position="387"/>
    </location>
</feature>
<evidence type="ECO:0000256" key="5">
    <source>
        <dbReference type="ARBA" id="ARBA00023136"/>
    </source>
</evidence>
<evidence type="ECO:0000313" key="11">
    <source>
        <dbReference type="Proteomes" id="UP000663870"/>
    </source>
</evidence>
<accession>A0A813XNA2</accession>
<feature type="compositionally biased region" description="Basic and acidic residues" evidence="6">
    <location>
        <begin position="375"/>
        <end position="387"/>
    </location>
</feature>
<reference evidence="8" key="1">
    <citation type="submission" date="2021-02" db="EMBL/GenBank/DDBJ databases">
        <authorList>
            <person name="Nowell W R."/>
        </authorList>
    </citation>
    <scope>NUCLEOTIDE SEQUENCE</scope>
</reference>
<dbReference type="EMBL" id="CAJNOH010000105">
    <property type="protein sequence ID" value="CAF0872350.1"/>
    <property type="molecule type" value="Genomic_DNA"/>
</dbReference>
<evidence type="ECO:0000256" key="6">
    <source>
        <dbReference type="SAM" id="MobiDB-lite"/>
    </source>
</evidence>
<keyword evidence="11" id="KW-1185">Reference proteome</keyword>
<dbReference type="InterPro" id="IPR007593">
    <property type="entry name" value="CD225/Dispanin_fam"/>
</dbReference>
<evidence type="ECO:0000313" key="10">
    <source>
        <dbReference type="Proteomes" id="UP000663854"/>
    </source>
</evidence>
<evidence type="ECO:0000256" key="7">
    <source>
        <dbReference type="SAM" id="Phobius"/>
    </source>
</evidence>
<evidence type="ECO:0000313" key="8">
    <source>
        <dbReference type="EMBL" id="CAF0872350.1"/>
    </source>
</evidence>
<dbReference type="GO" id="GO:0016020">
    <property type="term" value="C:membrane"/>
    <property type="evidence" value="ECO:0007669"/>
    <property type="project" value="UniProtKB-SubCell"/>
</dbReference>
<dbReference type="InterPro" id="IPR036282">
    <property type="entry name" value="Glutathione-S-Trfase_C_sf"/>
</dbReference>
<comment type="similarity">
    <text evidence="2">Belongs to the CD225/Dispanin family.</text>
</comment>
<evidence type="ECO:0000256" key="3">
    <source>
        <dbReference type="ARBA" id="ARBA00022692"/>
    </source>
</evidence>
<evidence type="ECO:0008006" key="12">
    <source>
        <dbReference type="Google" id="ProtNLM"/>
    </source>
</evidence>
<evidence type="ECO:0000256" key="2">
    <source>
        <dbReference type="ARBA" id="ARBA00006843"/>
    </source>
</evidence>
<organism evidence="8 10">
    <name type="scientific">Rotaria sordida</name>
    <dbReference type="NCBI Taxonomy" id="392033"/>
    <lineage>
        <taxon>Eukaryota</taxon>
        <taxon>Metazoa</taxon>
        <taxon>Spiralia</taxon>
        <taxon>Gnathifera</taxon>
        <taxon>Rotifera</taxon>
        <taxon>Eurotatoria</taxon>
        <taxon>Bdelloidea</taxon>
        <taxon>Philodinida</taxon>
        <taxon>Philodinidae</taxon>
        <taxon>Rotaria</taxon>
    </lineage>
</organism>
<dbReference type="PANTHER" id="PTHR44051:SF8">
    <property type="entry name" value="GLUTATHIONE S-TRANSFERASE GSTA"/>
    <property type="match status" value="1"/>
</dbReference>
<feature type="transmembrane region" description="Helical" evidence="7">
    <location>
        <begin position="86"/>
        <end position="107"/>
    </location>
</feature>